<name>A0A2T0YY35_9ACTN</name>
<protein>
    <submittedName>
        <fullName evidence="2">Uncharacterized protein</fullName>
    </submittedName>
</protein>
<sequence length="294" mass="32453">MTADLKSVADELYALPVGEFTAARNARAKQTRAVDAALAKAIGALPRPSLAAWVVNILVRDEPEHVERVLALGEELRQAQELLDARQLRELGAQRRKLTAAVTRQARDNARERGVEVTEPVATQVEQTLHAAMIDEYAARAVRTALLIKALPSSGLDELDVSQFVAVPDAIGSARALLHVVPALEESEDDERARLAAIEDARSATRKQRKAQERLDAAQRDVTRFEARDTQIDEELDDLERQLGALRRERDAVELDLAAARDRLRRAREQYDAARLTAERASAALEARVGDDVP</sequence>
<keyword evidence="3" id="KW-1185">Reference proteome</keyword>
<gene>
    <name evidence="2" type="ORF">CLV47_1362</name>
</gene>
<feature type="coiled-coil region" evidence="1">
    <location>
        <begin position="201"/>
        <end position="284"/>
    </location>
</feature>
<evidence type="ECO:0000313" key="3">
    <source>
        <dbReference type="Proteomes" id="UP000237752"/>
    </source>
</evidence>
<dbReference type="Proteomes" id="UP000237752">
    <property type="component" value="Unassembled WGS sequence"/>
</dbReference>
<evidence type="ECO:0000313" key="2">
    <source>
        <dbReference type="EMBL" id="PRZ29015.1"/>
    </source>
</evidence>
<organism evidence="2 3">
    <name type="scientific">Antricoccus suffuscus</name>
    <dbReference type="NCBI Taxonomy" id="1629062"/>
    <lineage>
        <taxon>Bacteria</taxon>
        <taxon>Bacillati</taxon>
        <taxon>Actinomycetota</taxon>
        <taxon>Actinomycetes</taxon>
        <taxon>Geodermatophilales</taxon>
        <taxon>Antricoccaceae</taxon>
        <taxon>Antricoccus</taxon>
    </lineage>
</organism>
<dbReference type="RefSeq" id="WP_106351209.1">
    <property type="nucleotide sequence ID" value="NZ_PVUE01000036.1"/>
</dbReference>
<keyword evidence="1" id="KW-0175">Coiled coil</keyword>
<proteinExistence type="predicted"/>
<dbReference type="EMBL" id="PVUE01000036">
    <property type="protein sequence ID" value="PRZ29015.1"/>
    <property type="molecule type" value="Genomic_DNA"/>
</dbReference>
<dbReference type="AlphaFoldDB" id="A0A2T0YY35"/>
<comment type="caution">
    <text evidence="2">The sequence shown here is derived from an EMBL/GenBank/DDBJ whole genome shotgun (WGS) entry which is preliminary data.</text>
</comment>
<evidence type="ECO:0000256" key="1">
    <source>
        <dbReference type="SAM" id="Coils"/>
    </source>
</evidence>
<reference evidence="2 3" key="1">
    <citation type="submission" date="2018-03" db="EMBL/GenBank/DDBJ databases">
        <title>Genomic Encyclopedia of Archaeal and Bacterial Type Strains, Phase II (KMG-II): from individual species to whole genera.</title>
        <authorList>
            <person name="Goeker M."/>
        </authorList>
    </citation>
    <scope>NUCLEOTIDE SEQUENCE [LARGE SCALE GENOMIC DNA]</scope>
    <source>
        <strain evidence="2 3">DSM 100065</strain>
    </source>
</reference>
<accession>A0A2T0YY35</accession>
<dbReference type="OrthoDB" id="3541690at2"/>